<dbReference type="Gene3D" id="3.40.50.2000">
    <property type="entry name" value="Glycogen Phosphorylase B"/>
    <property type="match status" value="2"/>
</dbReference>
<sequence>MKVIVAHPGKQHSLRLASALKKSGFLYKYCTSIYNSNNSILNKILLLFLNSNNKKRILSRKSYELFDSDILQFCELETLLLTLYTRVFGNTKFSNIIRTVISRRFQKKLAKYIIDNKIDVVISFDTNSELLFEILKTKAPNVIKIIDHAQTPRNYLHVIYQQYIFSSGKFAKTFEGSGFVFDKSFSEKFVKEILLADYHIVASTFSKKGLFFSGISNDIIFQIPYGVDFEKYVNSNVVSRNINKFFKVLYVGEISQRKGISYILEASCKLLSYPIQFDLIGSGAQYFPDLFENIPDNVFLHGHKLLDELKLFYSDCSVFLFPTLGEGFGLVLLEALSAGLPVIVTKNSGGPDIIIDGYNGFIIEAGDVNAIYEKILYLFLHPSHYHEMSLNALESVKNYSWDNYEKNICQALNKINLLF</sequence>
<proteinExistence type="predicted"/>
<evidence type="ECO:0000313" key="3">
    <source>
        <dbReference type="Proteomes" id="UP000181790"/>
    </source>
</evidence>
<name>A0A1S2VKQ6_9BACT</name>
<dbReference type="Proteomes" id="UP000181790">
    <property type="component" value="Unassembled WGS sequence"/>
</dbReference>
<reference evidence="2 3" key="1">
    <citation type="submission" date="2016-10" db="EMBL/GenBank/DDBJ databases">
        <title>Arsenicibacter rosenii gen. nov., sp. nov., an efficient arsenic-methylating bacterium isolated from an arsenic-contaminated paddy soil.</title>
        <authorList>
            <person name="Huang K."/>
        </authorList>
    </citation>
    <scope>NUCLEOTIDE SEQUENCE [LARGE SCALE GENOMIC DNA]</scope>
    <source>
        <strain evidence="2 3">SM-1</strain>
    </source>
</reference>
<dbReference type="Pfam" id="PF00534">
    <property type="entry name" value="Glycos_transf_1"/>
    <property type="match status" value="1"/>
</dbReference>
<protein>
    <recommendedName>
        <fullName evidence="1">Glycosyl transferase family 1 domain-containing protein</fullName>
    </recommendedName>
</protein>
<dbReference type="InterPro" id="IPR001296">
    <property type="entry name" value="Glyco_trans_1"/>
</dbReference>
<feature type="domain" description="Glycosyl transferase family 1" evidence="1">
    <location>
        <begin position="243"/>
        <end position="392"/>
    </location>
</feature>
<dbReference type="CDD" id="cd03801">
    <property type="entry name" value="GT4_PimA-like"/>
    <property type="match status" value="1"/>
</dbReference>
<gene>
    <name evidence="2" type="ORF">BLX24_11200</name>
</gene>
<comment type="caution">
    <text evidence="2">The sequence shown here is derived from an EMBL/GenBank/DDBJ whole genome shotgun (WGS) entry which is preliminary data.</text>
</comment>
<keyword evidence="3" id="KW-1185">Reference proteome</keyword>
<dbReference type="SUPFAM" id="SSF53756">
    <property type="entry name" value="UDP-Glycosyltransferase/glycogen phosphorylase"/>
    <property type="match status" value="1"/>
</dbReference>
<evidence type="ECO:0000259" key="1">
    <source>
        <dbReference type="Pfam" id="PF00534"/>
    </source>
</evidence>
<evidence type="ECO:0000313" key="2">
    <source>
        <dbReference type="EMBL" id="OIN58795.1"/>
    </source>
</evidence>
<dbReference type="GO" id="GO:0016757">
    <property type="term" value="F:glycosyltransferase activity"/>
    <property type="evidence" value="ECO:0007669"/>
    <property type="project" value="InterPro"/>
</dbReference>
<dbReference type="OrthoDB" id="596635at2"/>
<dbReference type="PANTHER" id="PTHR12526:SF630">
    <property type="entry name" value="GLYCOSYLTRANSFERASE"/>
    <property type="match status" value="1"/>
</dbReference>
<dbReference type="RefSeq" id="WP_071503247.1">
    <property type="nucleotide sequence ID" value="NZ_MORL01000005.1"/>
</dbReference>
<dbReference type="EMBL" id="MORL01000005">
    <property type="protein sequence ID" value="OIN58795.1"/>
    <property type="molecule type" value="Genomic_DNA"/>
</dbReference>
<accession>A0A1S2VKQ6</accession>
<dbReference type="AlphaFoldDB" id="A0A1S2VKQ6"/>
<organism evidence="2 3">
    <name type="scientific">Arsenicibacter rosenii</name>
    <dbReference type="NCBI Taxonomy" id="1750698"/>
    <lineage>
        <taxon>Bacteria</taxon>
        <taxon>Pseudomonadati</taxon>
        <taxon>Bacteroidota</taxon>
        <taxon>Cytophagia</taxon>
        <taxon>Cytophagales</taxon>
        <taxon>Spirosomataceae</taxon>
        <taxon>Arsenicibacter</taxon>
    </lineage>
</organism>
<dbReference type="PANTHER" id="PTHR12526">
    <property type="entry name" value="GLYCOSYLTRANSFERASE"/>
    <property type="match status" value="1"/>
</dbReference>